<dbReference type="InterPro" id="IPR038750">
    <property type="entry name" value="YczE/YyaS-like"/>
</dbReference>
<reference evidence="2" key="1">
    <citation type="journal article" date="2021" name="PeerJ">
        <title>Extensive microbial diversity within the chicken gut microbiome revealed by metagenomics and culture.</title>
        <authorList>
            <person name="Gilroy R."/>
            <person name="Ravi A."/>
            <person name="Getino M."/>
            <person name="Pursley I."/>
            <person name="Horton D.L."/>
            <person name="Alikhan N.F."/>
            <person name="Baker D."/>
            <person name="Gharbi K."/>
            <person name="Hall N."/>
            <person name="Watson M."/>
            <person name="Adriaenssens E.M."/>
            <person name="Foster-Nyarko E."/>
            <person name="Jarju S."/>
            <person name="Secka A."/>
            <person name="Antonio M."/>
            <person name="Oren A."/>
            <person name="Chaudhuri R.R."/>
            <person name="La Ragione R."/>
            <person name="Hildebrand F."/>
            <person name="Pallen M.J."/>
        </authorList>
    </citation>
    <scope>NUCLEOTIDE SEQUENCE</scope>
    <source>
        <strain evidence="2">ChiHjej11B10-19426</strain>
    </source>
</reference>
<dbReference type="PANTHER" id="PTHR40078">
    <property type="entry name" value="INTEGRAL MEMBRANE PROTEIN-RELATED"/>
    <property type="match status" value="1"/>
</dbReference>
<gene>
    <name evidence="2" type="ORF">H9816_08510</name>
</gene>
<keyword evidence="1" id="KW-1133">Transmembrane helix</keyword>
<feature type="transmembrane region" description="Helical" evidence="1">
    <location>
        <begin position="197"/>
        <end position="216"/>
    </location>
</feature>
<feature type="transmembrane region" description="Helical" evidence="1">
    <location>
        <begin position="21"/>
        <end position="42"/>
    </location>
</feature>
<evidence type="ECO:0000313" key="2">
    <source>
        <dbReference type="EMBL" id="HIZ15929.1"/>
    </source>
</evidence>
<name>A0A9D2IM35_9BACT</name>
<feature type="transmembrane region" description="Helical" evidence="1">
    <location>
        <begin position="68"/>
        <end position="87"/>
    </location>
</feature>
<sequence length="250" mass="28061">MSNTNHQTEKQKILSFCWQHFLLLLALDLMTLGVALCVRSNLGSSVISSLPYVLSLAGPVSFLPEWTIGHYTILMNFVFVICQILILRKQFELVQLFQLLVGFVFGWLIDFNMWLTDFLTCETLVSQILTQLAGCTVMGIGIAFEIKCGSVTMPGEGISIAVSRVSKLPFPKAKIIVDTTLVIIAVVASFIFFGRWIWSAVGIGTMFAMVYVGLVVKHTMPHIKWFDRVLAYVPGFHRYLVGLLRFITKN</sequence>
<organism evidence="2 3">
    <name type="scientific">Candidatus Tidjanibacter faecipullorum</name>
    <dbReference type="NCBI Taxonomy" id="2838766"/>
    <lineage>
        <taxon>Bacteria</taxon>
        <taxon>Pseudomonadati</taxon>
        <taxon>Bacteroidota</taxon>
        <taxon>Bacteroidia</taxon>
        <taxon>Bacteroidales</taxon>
        <taxon>Rikenellaceae</taxon>
        <taxon>Tidjanibacter</taxon>
    </lineage>
</organism>
<proteinExistence type="predicted"/>
<dbReference type="PANTHER" id="PTHR40078:SF1">
    <property type="entry name" value="INTEGRAL MEMBRANE PROTEIN"/>
    <property type="match status" value="1"/>
</dbReference>
<protein>
    <recommendedName>
        <fullName evidence="4">YitT family protein</fullName>
    </recommendedName>
</protein>
<evidence type="ECO:0008006" key="4">
    <source>
        <dbReference type="Google" id="ProtNLM"/>
    </source>
</evidence>
<reference evidence="2" key="2">
    <citation type="submission" date="2021-04" db="EMBL/GenBank/DDBJ databases">
        <authorList>
            <person name="Gilroy R."/>
        </authorList>
    </citation>
    <scope>NUCLEOTIDE SEQUENCE</scope>
    <source>
        <strain evidence="2">ChiHjej11B10-19426</strain>
    </source>
</reference>
<evidence type="ECO:0000313" key="3">
    <source>
        <dbReference type="Proteomes" id="UP000824014"/>
    </source>
</evidence>
<feature type="transmembrane region" description="Helical" evidence="1">
    <location>
        <begin position="99"/>
        <end position="116"/>
    </location>
</feature>
<keyword evidence="1" id="KW-0472">Membrane</keyword>
<keyword evidence="1" id="KW-0812">Transmembrane</keyword>
<dbReference type="AlphaFoldDB" id="A0A9D2IM35"/>
<accession>A0A9D2IM35</accession>
<dbReference type="EMBL" id="DXCC01000032">
    <property type="protein sequence ID" value="HIZ15929.1"/>
    <property type="molecule type" value="Genomic_DNA"/>
</dbReference>
<dbReference type="Proteomes" id="UP000824014">
    <property type="component" value="Unassembled WGS sequence"/>
</dbReference>
<evidence type="ECO:0000256" key="1">
    <source>
        <dbReference type="SAM" id="Phobius"/>
    </source>
</evidence>
<feature type="transmembrane region" description="Helical" evidence="1">
    <location>
        <begin position="173"/>
        <end position="191"/>
    </location>
</feature>
<dbReference type="Pfam" id="PF19700">
    <property type="entry name" value="DUF6198"/>
    <property type="match status" value="1"/>
</dbReference>
<comment type="caution">
    <text evidence="2">The sequence shown here is derived from an EMBL/GenBank/DDBJ whole genome shotgun (WGS) entry which is preliminary data.</text>
</comment>